<gene>
    <name evidence="2" type="ORF">MMF94_12940</name>
</gene>
<feature type="domain" description="HTH luxR-type" evidence="1">
    <location>
        <begin position="691"/>
        <end position="756"/>
    </location>
</feature>
<accession>A0ABS9TDI5</accession>
<dbReference type="Pfam" id="PF00931">
    <property type="entry name" value="NB-ARC"/>
    <property type="match status" value="1"/>
</dbReference>
<dbReference type="Gene3D" id="3.40.50.300">
    <property type="entry name" value="P-loop containing nucleotide triphosphate hydrolases"/>
    <property type="match status" value="1"/>
</dbReference>
<dbReference type="EMBL" id="JAKXMK010000010">
    <property type="protein sequence ID" value="MCH6166589.1"/>
    <property type="molecule type" value="Genomic_DNA"/>
</dbReference>
<dbReference type="InterPro" id="IPR036388">
    <property type="entry name" value="WH-like_DNA-bd_sf"/>
</dbReference>
<dbReference type="Pfam" id="PF13424">
    <property type="entry name" value="TPR_12"/>
    <property type="match status" value="1"/>
</dbReference>
<sequence>MARTTGAASAWQVVPEDSVHNLPFDLTRFVGRGAEVAAVTAALAEQRLITLTGPGGCGKTRLATRIAAEALGRFPEGCWFVDLAATGDADLVPQLVAQALGVREQPGVPSPDVLTRALRERTLLVLLDNCEHVVEAAAALVHALLAGCPRVRVLATSRRSLGLPGEIVWRVPPLLHGDAVRLFVERARNRLPAFSLTPATSQAIGEICRGLDGLPLAIELATARITVLAAPEIAAMLSDQLELLAGGDRGVEPRHRSLEAALRWSYDLLDDPQRLFFAGLSVFSGWWGLDAAAAAAPADQRPLDLLTVLVDQSLVVAEAGAGAGGTTRYRMLEPVRQFGLALLDEQDAMADALATHAACVLALTGQAATGLQGPEQLDWLHRLDDAEPDLRGAVATLARTGDGERLARLGWNVWLFWWLRGRFSEGRQAMEQALAGPLSPQARARAMYVAGTMACGQADYRTAADLLGSSIRFANGAGDTAVETYALSSAGFAAIGLDEQERGVELLERGVGLALSCGQPWAASFMSCFLGTVARREGRLDRAEAQGRRALDLAESVGDREGAAMASHLLAGVAMDTGRDADAAAHFRDGLRLAAEVGDAPNVAFCLQGLATVDADVPRAVRLFSAAEALLSRVDAGGYVSAPDQEGMRQAVASARAGLGEAAFSSAWASGQDLSPGEVLALALDRGPAREGTDPDGLTAREAEVLDLIAGGRANKQIASELSISVSTVEQHVTRIYSKIGARGRADATVHALRRGARR</sequence>
<dbReference type="SUPFAM" id="SSF46894">
    <property type="entry name" value="C-terminal effector domain of the bipartite response regulators"/>
    <property type="match status" value="1"/>
</dbReference>
<evidence type="ECO:0000313" key="2">
    <source>
        <dbReference type="EMBL" id="MCH6166589.1"/>
    </source>
</evidence>
<dbReference type="SUPFAM" id="SSF48452">
    <property type="entry name" value="TPR-like"/>
    <property type="match status" value="1"/>
</dbReference>
<dbReference type="Proteomes" id="UP001299970">
    <property type="component" value="Unassembled WGS sequence"/>
</dbReference>
<dbReference type="SUPFAM" id="SSF52540">
    <property type="entry name" value="P-loop containing nucleoside triphosphate hydrolases"/>
    <property type="match status" value="1"/>
</dbReference>
<dbReference type="InterPro" id="IPR002182">
    <property type="entry name" value="NB-ARC"/>
</dbReference>
<dbReference type="PRINTS" id="PR00364">
    <property type="entry name" value="DISEASERSIST"/>
</dbReference>
<protein>
    <submittedName>
        <fullName evidence="2">LuxR C-terminal-related transcriptional regulator</fullName>
    </submittedName>
</protein>
<organism evidence="2 3">
    <name type="scientific">Pseudonocardia alaniniphila</name>
    <dbReference type="NCBI Taxonomy" id="75291"/>
    <lineage>
        <taxon>Bacteria</taxon>
        <taxon>Bacillati</taxon>
        <taxon>Actinomycetota</taxon>
        <taxon>Actinomycetes</taxon>
        <taxon>Pseudonocardiales</taxon>
        <taxon>Pseudonocardiaceae</taxon>
        <taxon>Pseudonocardia</taxon>
    </lineage>
</organism>
<proteinExistence type="predicted"/>
<dbReference type="PROSITE" id="PS50043">
    <property type="entry name" value="HTH_LUXR_2"/>
    <property type="match status" value="1"/>
</dbReference>
<dbReference type="InterPro" id="IPR011990">
    <property type="entry name" value="TPR-like_helical_dom_sf"/>
</dbReference>
<name>A0ABS9TDI5_9PSEU</name>
<dbReference type="PRINTS" id="PR00038">
    <property type="entry name" value="HTHLUXR"/>
</dbReference>
<dbReference type="InterPro" id="IPR027417">
    <property type="entry name" value="P-loop_NTPase"/>
</dbReference>
<dbReference type="PANTHER" id="PTHR47691:SF3">
    <property type="entry name" value="HTH-TYPE TRANSCRIPTIONAL REGULATOR RV0890C-RELATED"/>
    <property type="match status" value="1"/>
</dbReference>
<evidence type="ECO:0000313" key="3">
    <source>
        <dbReference type="Proteomes" id="UP001299970"/>
    </source>
</evidence>
<dbReference type="SMART" id="SM00421">
    <property type="entry name" value="HTH_LUXR"/>
    <property type="match status" value="1"/>
</dbReference>
<dbReference type="Gene3D" id="1.10.10.10">
    <property type="entry name" value="Winged helix-like DNA-binding domain superfamily/Winged helix DNA-binding domain"/>
    <property type="match status" value="1"/>
</dbReference>
<comment type="caution">
    <text evidence="2">The sequence shown here is derived from an EMBL/GenBank/DDBJ whole genome shotgun (WGS) entry which is preliminary data.</text>
</comment>
<dbReference type="InterPro" id="IPR000792">
    <property type="entry name" value="Tscrpt_reg_LuxR_C"/>
</dbReference>
<dbReference type="RefSeq" id="WP_241036615.1">
    <property type="nucleotide sequence ID" value="NZ_BAAAJF010000039.1"/>
</dbReference>
<keyword evidence="3" id="KW-1185">Reference proteome</keyword>
<dbReference type="Pfam" id="PF00196">
    <property type="entry name" value="GerE"/>
    <property type="match status" value="1"/>
</dbReference>
<dbReference type="InterPro" id="IPR016032">
    <property type="entry name" value="Sig_transdc_resp-reg_C-effctor"/>
</dbReference>
<dbReference type="CDD" id="cd06170">
    <property type="entry name" value="LuxR_C_like"/>
    <property type="match status" value="1"/>
</dbReference>
<dbReference type="PANTHER" id="PTHR47691">
    <property type="entry name" value="REGULATOR-RELATED"/>
    <property type="match status" value="1"/>
</dbReference>
<dbReference type="Gene3D" id="1.25.40.10">
    <property type="entry name" value="Tetratricopeptide repeat domain"/>
    <property type="match status" value="1"/>
</dbReference>
<dbReference type="PROSITE" id="PS00622">
    <property type="entry name" value="HTH_LUXR_1"/>
    <property type="match status" value="1"/>
</dbReference>
<reference evidence="2 3" key="1">
    <citation type="submission" date="2022-03" db="EMBL/GenBank/DDBJ databases">
        <title>Pseudonocardia alaer sp. nov., a novel actinomycete isolated from reed forest soil.</title>
        <authorList>
            <person name="Wang L."/>
        </authorList>
    </citation>
    <scope>NUCLEOTIDE SEQUENCE [LARGE SCALE GENOMIC DNA]</scope>
    <source>
        <strain evidence="2 3">Y-16303</strain>
    </source>
</reference>
<evidence type="ECO:0000259" key="1">
    <source>
        <dbReference type="PROSITE" id="PS50043"/>
    </source>
</evidence>